<dbReference type="PANTHER" id="PTHR43777">
    <property type="entry name" value="MOLYBDENUM COFACTOR CYTIDYLYLTRANSFERASE"/>
    <property type="match status" value="1"/>
</dbReference>
<organism evidence="3 4">
    <name type="scientific">Rhizobium quercicola</name>
    <dbReference type="NCBI Taxonomy" id="2901226"/>
    <lineage>
        <taxon>Bacteria</taxon>
        <taxon>Pseudomonadati</taxon>
        <taxon>Pseudomonadota</taxon>
        <taxon>Alphaproteobacteria</taxon>
        <taxon>Hyphomicrobiales</taxon>
        <taxon>Rhizobiaceae</taxon>
        <taxon>Rhizobium/Agrobacterium group</taxon>
        <taxon>Rhizobium</taxon>
    </lineage>
</organism>
<dbReference type="Proteomes" id="UP001139089">
    <property type="component" value="Unassembled WGS sequence"/>
</dbReference>
<feature type="domain" description="MoaB/Mog" evidence="2">
    <location>
        <begin position="170"/>
        <end position="306"/>
    </location>
</feature>
<evidence type="ECO:0000256" key="1">
    <source>
        <dbReference type="ARBA" id="ARBA00022842"/>
    </source>
</evidence>
<dbReference type="CDD" id="cd04182">
    <property type="entry name" value="GT_2_like_f"/>
    <property type="match status" value="1"/>
</dbReference>
<evidence type="ECO:0000313" key="3">
    <source>
        <dbReference type="EMBL" id="MCD7109798.1"/>
    </source>
</evidence>
<dbReference type="Gene3D" id="3.40.980.10">
    <property type="entry name" value="MoaB/Mog-like domain"/>
    <property type="match status" value="1"/>
</dbReference>
<keyword evidence="4" id="KW-1185">Reference proteome</keyword>
<dbReference type="InterPro" id="IPR025877">
    <property type="entry name" value="MobA-like_NTP_Trfase"/>
</dbReference>
<dbReference type="PIRSF" id="PIRSF036626">
    <property type="entry name" value="MPTBd_MobAlike"/>
    <property type="match status" value="1"/>
</dbReference>
<dbReference type="InterPro" id="IPR029044">
    <property type="entry name" value="Nucleotide-diphossugar_trans"/>
</dbReference>
<dbReference type="InterPro" id="IPR001453">
    <property type="entry name" value="MoaB/Mog_dom"/>
</dbReference>
<evidence type="ECO:0000313" key="4">
    <source>
        <dbReference type="Proteomes" id="UP001139089"/>
    </source>
</evidence>
<keyword evidence="1" id="KW-0460">Magnesium</keyword>
<accession>A0A9X1T7H0</accession>
<dbReference type="AlphaFoldDB" id="A0A9X1T7H0"/>
<reference evidence="3" key="1">
    <citation type="submission" date="2021-12" db="EMBL/GenBank/DDBJ databases">
        <authorList>
            <person name="Li Y."/>
        </authorList>
    </citation>
    <scope>NUCLEOTIDE SEQUENCE</scope>
    <source>
        <strain evidence="3">DKSPLA3</strain>
    </source>
</reference>
<dbReference type="Pfam" id="PF12804">
    <property type="entry name" value="NTP_transf_3"/>
    <property type="match status" value="1"/>
</dbReference>
<name>A0A9X1T7H0_9HYPH</name>
<evidence type="ECO:0000259" key="2">
    <source>
        <dbReference type="SMART" id="SM00852"/>
    </source>
</evidence>
<sequence length="548" mass="56777">MRFGPVPLGDAEEAILAHAVVLPEGRLAKGTRLGATDVAALAAIGMDRVVVARLGADDIGEDAAATLIAAGLAPDHMTFSPASTGRLNVHASVDGLFVATRDRVDRFNRIDPAITLACLADHVAVRAGDMVATIKIIPLAVDRRSADEAAAILGEGPAFAVNPFIPRDVTLVSTLLPSLKTQVMDKTRRVLEDRLRRSGSRLLHEVRVAHEQGAVAKAIRDAMAQPSARSRLVIVFGASAVTDRDDVIPAAIREAGGTVDHLGMPVDPGNLLVLGTLGDIRIIGAPGCARSPKENGFDWVLDRILAGETVGAQEITGMGVGGLLAEIPTRPRPRARSETDGNGFQAMSPLIVRPVVLAAGQASRMGTAGHHKLLATFDGVPLVRRTTAVALAASPAPVVVTGHRAGEIREALSGLDLVLVHNEDFASGMASSLIAGLDAAGPEADGMLVLLADMPGVTADDLRRLIAAFEEQGGRVVVRAVYGGKRGNPVILPRALFPALRTLEGDVGARHVIETGGLPVVDVDIGPAAHLDLDTPEAIAAAGGVLKG</sequence>
<dbReference type="CDD" id="cd03522">
    <property type="entry name" value="MoeA_like"/>
    <property type="match status" value="1"/>
</dbReference>
<dbReference type="InterPro" id="IPR036425">
    <property type="entry name" value="MoaB/Mog-like_dom_sf"/>
</dbReference>
<dbReference type="InterPro" id="IPR012184">
    <property type="entry name" value="Bifunc_Mopterin-bd"/>
</dbReference>
<protein>
    <submittedName>
        <fullName evidence="3">Molybdopterin-binding/glycosyltransferase family 2 protein</fullName>
    </submittedName>
</protein>
<dbReference type="EMBL" id="JAJOZR010000007">
    <property type="protein sequence ID" value="MCD7109798.1"/>
    <property type="molecule type" value="Genomic_DNA"/>
</dbReference>
<dbReference type="GO" id="GO:0016779">
    <property type="term" value="F:nucleotidyltransferase activity"/>
    <property type="evidence" value="ECO:0007669"/>
    <property type="project" value="UniProtKB-ARBA"/>
</dbReference>
<dbReference type="RefSeq" id="WP_231814704.1">
    <property type="nucleotide sequence ID" value="NZ_JAJOZR010000007.1"/>
</dbReference>
<dbReference type="PANTHER" id="PTHR43777:SF1">
    <property type="entry name" value="MOLYBDENUM COFACTOR CYTIDYLYLTRANSFERASE"/>
    <property type="match status" value="1"/>
</dbReference>
<dbReference type="Gene3D" id="3.90.550.10">
    <property type="entry name" value="Spore Coat Polysaccharide Biosynthesis Protein SpsA, Chain A"/>
    <property type="match status" value="1"/>
</dbReference>
<proteinExistence type="predicted"/>
<dbReference type="Pfam" id="PF00994">
    <property type="entry name" value="MoCF_biosynth"/>
    <property type="match status" value="1"/>
</dbReference>
<dbReference type="SUPFAM" id="SSF53448">
    <property type="entry name" value="Nucleotide-diphospho-sugar transferases"/>
    <property type="match status" value="1"/>
</dbReference>
<dbReference type="SUPFAM" id="SSF53218">
    <property type="entry name" value="Molybdenum cofactor biosynthesis proteins"/>
    <property type="match status" value="1"/>
</dbReference>
<gene>
    <name evidence="3" type="ORF">LRX75_12210</name>
</gene>
<dbReference type="SMART" id="SM00852">
    <property type="entry name" value="MoCF_biosynth"/>
    <property type="match status" value="1"/>
</dbReference>
<comment type="caution">
    <text evidence="3">The sequence shown here is derived from an EMBL/GenBank/DDBJ whole genome shotgun (WGS) entry which is preliminary data.</text>
</comment>